<reference evidence="1 2" key="1">
    <citation type="journal article" date="2013" name="Genome Announc.">
        <title>Draft Genome Sequence of Indibacter alkaliphilus Strain LW1T, Isolated from Lonar Lake, a Haloalkaline Lake in the Buldana District of Maharashtra, India.</title>
        <authorList>
            <person name="Singh A."/>
            <person name="Kumar Jangir P."/>
            <person name="Sharma R."/>
            <person name="Singh A."/>
            <person name="Kumar Pinnaka A."/>
            <person name="Shivaji S."/>
        </authorList>
    </citation>
    <scope>NUCLEOTIDE SEQUENCE [LARGE SCALE GENOMIC DNA]</scope>
    <source>
        <strain evidence="2">CCUG 57479 / KCTC 22604 / LW1</strain>
    </source>
</reference>
<dbReference type="AlphaFoldDB" id="S2DND8"/>
<accession>S2DND8</accession>
<dbReference type="STRING" id="1189612.A33Q_1399"/>
<gene>
    <name evidence="1" type="ORF">A33Q_1399</name>
</gene>
<protein>
    <submittedName>
        <fullName evidence="1">Uncharacterized protein</fullName>
    </submittedName>
</protein>
<evidence type="ECO:0000313" key="1">
    <source>
        <dbReference type="EMBL" id="EOZ98745.1"/>
    </source>
</evidence>
<dbReference type="Proteomes" id="UP000006073">
    <property type="component" value="Unassembled WGS sequence"/>
</dbReference>
<proteinExistence type="predicted"/>
<evidence type="ECO:0000313" key="2">
    <source>
        <dbReference type="Proteomes" id="UP000006073"/>
    </source>
</evidence>
<comment type="caution">
    <text evidence="1">The sequence shown here is derived from an EMBL/GenBank/DDBJ whole genome shotgun (WGS) entry which is preliminary data.</text>
</comment>
<organism evidence="1 2">
    <name type="scientific">Indibacter alkaliphilus (strain CCUG 57479 / KCTC 22604 / LW1)</name>
    <dbReference type="NCBI Taxonomy" id="1189612"/>
    <lineage>
        <taxon>Bacteria</taxon>
        <taxon>Pseudomonadati</taxon>
        <taxon>Bacteroidota</taxon>
        <taxon>Cytophagia</taxon>
        <taxon>Cytophagales</taxon>
        <taxon>Cyclobacteriaceae</taxon>
    </lineage>
</organism>
<dbReference type="RefSeq" id="WP_016254786.1">
    <property type="nucleotide sequence ID" value="NZ_ALWO02000023.1"/>
</dbReference>
<sequence length="41" mass="4901">MAKLQPGYNQCYTGKERLYMEMEISRSMERERKEDEVGAEL</sequence>
<dbReference type="EMBL" id="ALWO02000023">
    <property type="protein sequence ID" value="EOZ98745.1"/>
    <property type="molecule type" value="Genomic_DNA"/>
</dbReference>
<keyword evidence="2" id="KW-1185">Reference proteome</keyword>
<name>S2DND8_INDAL</name>